<protein>
    <recommendedName>
        <fullName evidence="4">DUF1062 domain-containing protein</fullName>
    </recommendedName>
</protein>
<keyword evidence="3" id="KW-1185">Reference proteome</keyword>
<dbReference type="InterPro" id="IPR036986">
    <property type="entry name" value="S4_RNA-bd_sf"/>
</dbReference>
<dbReference type="InterPro" id="IPR009412">
    <property type="entry name" value="DUF1062"/>
</dbReference>
<reference evidence="2" key="1">
    <citation type="submission" date="2021-04" db="EMBL/GenBank/DDBJ databases">
        <title>Draft genome sequence of Xylanibacillus composti strain K13.</title>
        <authorList>
            <person name="Uke A."/>
            <person name="Chhe C."/>
            <person name="Baramee S."/>
            <person name="Kosugi A."/>
        </authorList>
    </citation>
    <scope>NUCLEOTIDE SEQUENCE</scope>
    <source>
        <strain evidence="2">K13</strain>
    </source>
</reference>
<name>A0A8J4H1B8_9BACL</name>
<sequence>MSYTIQCQIVAQEPPKVEHHCQACKKSAEFYCSEKFRVNAQQKHIDVWLIYKCVYCDSTWNLPVISRVRIGGIDKNLYQKFMNNDRETAWTYAFQIERLRKLCNSVNTNIKYTTVSKPIKLESGDVTIHLVSPYKFDLRLDKLLVQVLGISRSKLYQMVEGGRIRTKPQVSIKHKIKHDVEITIKGEASNITF</sequence>
<comment type="caution">
    <text evidence="2">The sequence shown here is derived from an EMBL/GenBank/DDBJ whole genome shotgun (WGS) entry which is preliminary data.</text>
</comment>
<dbReference type="GO" id="GO:0003723">
    <property type="term" value="F:RNA binding"/>
    <property type="evidence" value="ECO:0007669"/>
    <property type="project" value="UniProtKB-KW"/>
</dbReference>
<dbReference type="PROSITE" id="PS50889">
    <property type="entry name" value="S4"/>
    <property type="match status" value="1"/>
</dbReference>
<evidence type="ECO:0000313" key="2">
    <source>
        <dbReference type="EMBL" id="GIQ69122.1"/>
    </source>
</evidence>
<evidence type="ECO:0008006" key="4">
    <source>
        <dbReference type="Google" id="ProtNLM"/>
    </source>
</evidence>
<keyword evidence="1" id="KW-0694">RNA-binding</keyword>
<dbReference type="CDD" id="cd00165">
    <property type="entry name" value="S4"/>
    <property type="match status" value="1"/>
</dbReference>
<dbReference type="SUPFAM" id="SSF55174">
    <property type="entry name" value="Alpha-L RNA-binding motif"/>
    <property type="match status" value="1"/>
</dbReference>
<accession>A0A8J4H1B8</accession>
<dbReference type="Gene3D" id="3.10.290.10">
    <property type="entry name" value="RNA-binding S4 domain"/>
    <property type="match status" value="1"/>
</dbReference>
<organism evidence="2 3">
    <name type="scientific">Xylanibacillus composti</name>
    <dbReference type="NCBI Taxonomy" id="1572762"/>
    <lineage>
        <taxon>Bacteria</taxon>
        <taxon>Bacillati</taxon>
        <taxon>Bacillota</taxon>
        <taxon>Bacilli</taxon>
        <taxon>Bacillales</taxon>
        <taxon>Paenibacillaceae</taxon>
        <taxon>Xylanibacillus</taxon>
    </lineage>
</organism>
<evidence type="ECO:0000313" key="3">
    <source>
        <dbReference type="Proteomes" id="UP000677918"/>
    </source>
</evidence>
<proteinExistence type="predicted"/>
<dbReference type="AlphaFoldDB" id="A0A8J4H1B8"/>
<dbReference type="Pfam" id="PF06353">
    <property type="entry name" value="DUF1062"/>
    <property type="match status" value="1"/>
</dbReference>
<gene>
    <name evidence="2" type="ORF">XYCOK13_19460</name>
</gene>
<evidence type="ECO:0000256" key="1">
    <source>
        <dbReference type="PROSITE-ProRule" id="PRU00182"/>
    </source>
</evidence>
<dbReference type="Proteomes" id="UP000677918">
    <property type="component" value="Unassembled WGS sequence"/>
</dbReference>
<dbReference type="EMBL" id="BOVK01000024">
    <property type="protein sequence ID" value="GIQ69122.1"/>
    <property type="molecule type" value="Genomic_DNA"/>
</dbReference>